<dbReference type="Gene3D" id="1.10.10.10">
    <property type="entry name" value="Winged helix-like DNA-binding domain superfamily/Winged helix DNA-binding domain"/>
    <property type="match status" value="1"/>
</dbReference>
<organism evidence="6 7">
    <name type="scientific">Devosia insulae DS-56</name>
    <dbReference type="NCBI Taxonomy" id="1116389"/>
    <lineage>
        <taxon>Bacteria</taxon>
        <taxon>Pseudomonadati</taxon>
        <taxon>Pseudomonadota</taxon>
        <taxon>Alphaproteobacteria</taxon>
        <taxon>Hyphomicrobiales</taxon>
        <taxon>Devosiaceae</taxon>
        <taxon>Devosia</taxon>
    </lineage>
</organism>
<evidence type="ECO:0000313" key="6">
    <source>
        <dbReference type="EMBL" id="OEO29785.1"/>
    </source>
</evidence>
<dbReference type="GO" id="GO:0043565">
    <property type="term" value="F:sequence-specific DNA binding"/>
    <property type="evidence" value="ECO:0007669"/>
    <property type="project" value="TreeGrafter"/>
</dbReference>
<dbReference type="InterPro" id="IPR000847">
    <property type="entry name" value="LysR_HTH_N"/>
</dbReference>
<evidence type="ECO:0000256" key="4">
    <source>
        <dbReference type="ARBA" id="ARBA00023163"/>
    </source>
</evidence>
<dbReference type="SUPFAM" id="SSF46785">
    <property type="entry name" value="Winged helix' DNA-binding domain"/>
    <property type="match status" value="1"/>
</dbReference>
<dbReference type="OrthoDB" id="9787460at2"/>
<dbReference type="RefSeq" id="WP_069910971.1">
    <property type="nucleotide sequence ID" value="NZ_LAJE02000257.1"/>
</dbReference>
<dbReference type="Pfam" id="PF03466">
    <property type="entry name" value="LysR_substrate"/>
    <property type="match status" value="1"/>
</dbReference>
<dbReference type="PANTHER" id="PTHR30537:SF3">
    <property type="entry name" value="TRANSCRIPTIONAL REGULATORY PROTEIN"/>
    <property type="match status" value="1"/>
</dbReference>
<comment type="caution">
    <text evidence="6">The sequence shown here is derived from an EMBL/GenBank/DDBJ whole genome shotgun (WGS) entry which is preliminary data.</text>
</comment>
<dbReference type="EMBL" id="LAJE02000257">
    <property type="protein sequence ID" value="OEO29785.1"/>
    <property type="molecule type" value="Genomic_DNA"/>
</dbReference>
<dbReference type="InterPro" id="IPR036390">
    <property type="entry name" value="WH_DNA-bd_sf"/>
</dbReference>
<dbReference type="Pfam" id="PF00126">
    <property type="entry name" value="HTH_1"/>
    <property type="match status" value="1"/>
</dbReference>
<evidence type="ECO:0000259" key="5">
    <source>
        <dbReference type="PROSITE" id="PS50931"/>
    </source>
</evidence>
<sequence length="293" mass="31923">MNWDDVRVFLAVVRNGQLLGAARALGINHATAARRIDALEASLSTTLLVRRTNGTSLSAEGEKFLPFAERMESEMLGAQEAVAARDLALSGTVRIGAPDGFGVGYLAPRLGALAEKYPGLRLELVPVPRTFSLSRREADIAVTLELPREGRLKARKLVDYTLGLYATTAYLANRPAPATAEELQQHRLVGYVDDLIFSPALDYTTEVLKGWTSDLSVSSALGQFEAVRAGSGIGILHSFMARRDTTLHRVLPQIVLQRAYWLVVHEDLRALRRVAVVADYLAGIVAADRAIFS</sequence>
<evidence type="ECO:0000256" key="3">
    <source>
        <dbReference type="ARBA" id="ARBA00023125"/>
    </source>
</evidence>
<dbReference type="PANTHER" id="PTHR30537">
    <property type="entry name" value="HTH-TYPE TRANSCRIPTIONAL REGULATOR"/>
    <property type="match status" value="1"/>
</dbReference>
<gene>
    <name evidence="6" type="ORF">VW23_001695</name>
</gene>
<protein>
    <submittedName>
        <fullName evidence="6">LysR family transcriptional regulator</fullName>
    </submittedName>
</protein>
<dbReference type="InterPro" id="IPR005119">
    <property type="entry name" value="LysR_subst-bd"/>
</dbReference>
<accession>A0A1E5XMI5</accession>
<comment type="similarity">
    <text evidence="1">Belongs to the LysR transcriptional regulatory family.</text>
</comment>
<dbReference type="SUPFAM" id="SSF53850">
    <property type="entry name" value="Periplasmic binding protein-like II"/>
    <property type="match status" value="1"/>
</dbReference>
<keyword evidence="3" id="KW-0238">DNA-binding</keyword>
<dbReference type="GO" id="GO:0003700">
    <property type="term" value="F:DNA-binding transcription factor activity"/>
    <property type="evidence" value="ECO:0007669"/>
    <property type="project" value="InterPro"/>
</dbReference>
<evidence type="ECO:0000256" key="2">
    <source>
        <dbReference type="ARBA" id="ARBA00023015"/>
    </source>
</evidence>
<dbReference type="InterPro" id="IPR036388">
    <property type="entry name" value="WH-like_DNA-bd_sf"/>
</dbReference>
<dbReference type="PROSITE" id="PS50931">
    <property type="entry name" value="HTH_LYSR"/>
    <property type="match status" value="1"/>
</dbReference>
<feature type="domain" description="HTH lysR-type" evidence="5">
    <location>
        <begin position="1"/>
        <end position="58"/>
    </location>
</feature>
<dbReference type="AlphaFoldDB" id="A0A1E5XMI5"/>
<proteinExistence type="inferred from homology"/>
<dbReference type="InterPro" id="IPR058163">
    <property type="entry name" value="LysR-type_TF_proteobact-type"/>
</dbReference>
<name>A0A1E5XMI5_9HYPH</name>
<evidence type="ECO:0000256" key="1">
    <source>
        <dbReference type="ARBA" id="ARBA00009437"/>
    </source>
</evidence>
<keyword evidence="7" id="KW-1185">Reference proteome</keyword>
<dbReference type="GO" id="GO:0006351">
    <property type="term" value="P:DNA-templated transcription"/>
    <property type="evidence" value="ECO:0007669"/>
    <property type="project" value="TreeGrafter"/>
</dbReference>
<reference evidence="6 7" key="1">
    <citation type="journal article" date="2015" name="Genome Announc.">
        <title>Genome Assemblies of Three Soil-Associated Devosia species: D. insulae, D. limi, and D. soli.</title>
        <authorList>
            <person name="Hassan Y.I."/>
            <person name="Lepp D."/>
            <person name="Zhou T."/>
        </authorList>
    </citation>
    <scope>NUCLEOTIDE SEQUENCE [LARGE SCALE GENOMIC DNA]</scope>
    <source>
        <strain evidence="6 7">DS-56</strain>
    </source>
</reference>
<keyword evidence="4" id="KW-0804">Transcription</keyword>
<dbReference type="Gene3D" id="3.40.190.290">
    <property type="match status" value="1"/>
</dbReference>
<keyword evidence="2" id="KW-0805">Transcription regulation</keyword>
<evidence type="ECO:0000313" key="7">
    <source>
        <dbReference type="Proteomes" id="UP000095463"/>
    </source>
</evidence>
<dbReference type="Proteomes" id="UP000095463">
    <property type="component" value="Unassembled WGS sequence"/>
</dbReference>